<dbReference type="EMBL" id="JACKXD010000004">
    <property type="protein sequence ID" value="MBB6647066.1"/>
    <property type="molecule type" value="Genomic_DNA"/>
</dbReference>
<dbReference type="RefSeq" id="WP_185193440.1">
    <property type="nucleotide sequence ID" value="NZ_JACKXD010000004.1"/>
</dbReference>
<proteinExistence type="predicted"/>
<reference evidence="2 3" key="1">
    <citation type="submission" date="2020-08" db="EMBL/GenBank/DDBJ databases">
        <authorList>
            <person name="Seo M.-J."/>
        </authorList>
    </citation>
    <scope>NUCLEOTIDE SEQUENCE [LARGE SCALE GENOMIC DNA]</scope>
    <source>
        <strain evidence="2 3">MBLA0160</strain>
    </source>
</reference>
<comment type="caution">
    <text evidence="2">The sequence shown here is derived from an EMBL/GenBank/DDBJ whole genome shotgun (WGS) entry which is preliminary data.</text>
</comment>
<dbReference type="InterPro" id="IPR027275">
    <property type="entry name" value="PRC-brl_dom"/>
</dbReference>
<sequence>MDSVPLSSLSDSEVMLADGALLGTLDNITLNPATGDLEYLCIDPSGREPGVFPRMENDQIVVPVDRVEPGQEYLLVRPPD</sequence>
<keyword evidence="3" id="KW-1185">Reference proteome</keyword>
<organism evidence="2 3">
    <name type="scientific">Halobellus ruber</name>
    <dbReference type="NCBI Taxonomy" id="2761102"/>
    <lineage>
        <taxon>Archaea</taxon>
        <taxon>Methanobacteriati</taxon>
        <taxon>Methanobacteriota</taxon>
        <taxon>Stenosarchaea group</taxon>
        <taxon>Halobacteria</taxon>
        <taxon>Halobacteriales</taxon>
        <taxon>Haloferacaceae</taxon>
        <taxon>Halobellus</taxon>
    </lineage>
</organism>
<dbReference type="SUPFAM" id="SSF50346">
    <property type="entry name" value="PRC-barrel domain"/>
    <property type="match status" value="1"/>
</dbReference>
<name>A0A7J9SM09_9EURY</name>
<evidence type="ECO:0000259" key="1">
    <source>
        <dbReference type="Pfam" id="PF05239"/>
    </source>
</evidence>
<dbReference type="Pfam" id="PF05239">
    <property type="entry name" value="PRC"/>
    <property type="match status" value="1"/>
</dbReference>
<accession>A0A7J9SM09</accession>
<feature type="domain" description="PRC-barrel" evidence="1">
    <location>
        <begin position="1"/>
        <end position="79"/>
    </location>
</feature>
<dbReference type="AlphaFoldDB" id="A0A7J9SM09"/>
<dbReference type="Proteomes" id="UP000546257">
    <property type="component" value="Unassembled WGS sequence"/>
</dbReference>
<evidence type="ECO:0000313" key="3">
    <source>
        <dbReference type="Proteomes" id="UP000546257"/>
    </source>
</evidence>
<dbReference type="Gene3D" id="2.30.30.240">
    <property type="entry name" value="PRC-barrel domain"/>
    <property type="match status" value="1"/>
</dbReference>
<gene>
    <name evidence="2" type="ORF">H5V44_12355</name>
</gene>
<protein>
    <submittedName>
        <fullName evidence="2">PRC-barrel domain-containing protein</fullName>
    </submittedName>
</protein>
<dbReference type="InterPro" id="IPR011033">
    <property type="entry name" value="PRC_barrel-like_sf"/>
</dbReference>
<evidence type="ECO:0000313" key="2">
    <source>
        <dbReference type="EMBL" id="MBB6647066.1"/>
    </source>
</evidence>